<keyword evidence="8" id="KW-0472">Membrane</keyword>
<evidence type="ECO:0000256" key="6">
    <source>
        <dbReference type="PIRSR" id="PIRSR602401-1"/>
    </source>
</evidence>
<evidence type="ECO:0000256" key="5">
    <source>
        <dbReference type="ARBA" id="ARBA00023004"/>
    </source>
</evidence>
<protein>
    <recommendedName>
        <fullName evidence="11">Cytochrome P450 oxidoreductase</fullName>
    </recommendedName>
</protein>
<dbReference type="PANTHER" id="PTHR24305">
    <property type="entry name" value="CYTOCHROME P450"/>
    <property type="match status" value="1"/>
</dbReference>
<keyword evidence="8" id="KW-0812">Transmembrane</keyword>
<reference evidence="10" key="1">
    <citation type="submission" date="2012-06" db="EMBL/GenBank/DDBJ databases">
        <title>The genome sequence of Coniosporium apollinis CBS 100218.</title>
        <authorList>
            <consortium name="The Broad Institute Genome Sequencing Platform"/>
            <person name="Cuomo C."/>
            <person name="Gorbushina A."/>
            <person name="Noack S."/>
            <person name="Walker B."/>
            <person name="Young S.K."/>
            <person name="Zeng Q."/>
            <person name="Gargeya S."/>
            <person name="Fitzgerald M."/>
            <person name="Haas B."/>
            <person name="Abouelleil A."/>
            <person name="Alvarado L."/>
            <person name="Arachchi H.M."/>
            <person name="Berlin A.M."/>
            <person name="Chapman S.B."/>
            <person name="Goldberg J."/>
            <person name="Griggs A."/>
            <person name="Gujja S."/>
            <person name="Hansen M."/>
            <person name="Howarth C."/>
            <person name="Imamovic A."/>
            <person name="Larimer J."/>
            <person name="McCowan C."/>
            <person name="Montmayeur A."/>
            <person name="Murphy C."/>
            <person name="Neiman D."/>
            <person name="Pearson M."/>
            <person name="Priest M."/>
            <person name="Roberts A."/>
            <person name="Saif S."/>
            <person name="Shea T."/>
            <person name="Sisk P."/>
            <person name="Sykes S."/>
            <person name="Wortman J."/>
            <person name="Nusbaum C."/>
            <person name="Birren B."/>
        </authorList>
    </citation>
    <scope>NUCLEOTIDE SEQUENCE [LARGE SCALE GENOMIC DNA]</scope>
    <source>
        <strain evidence="10">CBS 100218</strain>
    </source>
</reference>
<name>R7YLT1_CONA1</name>
<dbReference type="Pfam" id="PF00067">
    <property type="entry name" value="p450"/>
    <property type="match status" value="1"/>
</dbReference>
<dbReference type="SUPFAM" id="SSF48264">
    <property type="entry name" value="Cytochrome P450"/>
    <property type="match status" value="1"/>
</dbReference>
<keyword evidence="10" id="KW-1185">Reference proteome</keyword>
<dbReference type="Gene3D" id="1.10.630.10">
    <property type="entry name" value="Cytochrome P450"/>
    <property type="match status" value="1"/>
</dbReference>
<keyword evidence="4 7" id="KW-0560">Oxidoreductase</keyword>
<evidence type="ECO:0008006" key="11">
    <source>
        <dbReference type="Google" id="ProtNLM"/>
    </source>
</evidence>
<keyword evidence="8" id="KW-1133">Transmembrane helix</keyword>
<dbReference type="GO" id="GO:0020037">
    <property type="term" value="F:heme binding"/>
    <property type="evidence" value="ECO:0007669"/>
    <property type="project" value="InterPro"/>
</dbReference>
<evidence type="ECO:0000256" key="4">
    <source>
        <dbReference type="ARBA" id="ARBA00023002"/>
    </source>
</evidence>
<dbReference type="GeneID" id="19899413"/>
<evidence type="ECO:0000256" key="2">
    <source>
        <dbReference type="ARBA" id="ARBA00010617"/>
    </source>
</evidence>
<dbReference type="OMA" id="RICIGVH"/>
<dbReference type="InterPro" id="IPR002401">
    <property type="entry name" value="Cyt_P450_E_grp-I"/>
</dbReference>
<dbReference type="PRINTS" id="PR00385">
    <property type="entry name" value="P450"/>
</dbReference>
<keyword evidence="7" id="KW-0503">Monooxygenase</keyword>
<dbReference type="GO" id="GO:0016705">
    <property type="term" value="F:oxidoreductase activity, acting on paired donors, with incorporation or reduction of molecular oxygen"/>
    <property type="evidence" value="ECO:0007669"/>
    <property type="project" value="InterPro"/>
</dbReference>
<comment type="similarity">
    <text evidence="2 7">Belongs to the cytochrome P450 family.</text>
</comment>
<dbReference type="RefSeq" id="XP_007778194.1">
    <property type="nucleotide sequence ID" value="XM_007780004.1"/>
</dbReference>
<evidence type="ECO:0000256" key="1">
    <source>
        <dbReference type="ARBA" id="ARBA00001971"/>
    </source>
</evidence>
<feature type="binding site" description="axial binding residue" evidence="6">
    <location>
        <position position="431"/>
    </location>
    <ligand>
        <name>heme</name>
        <dbReference type="ChEBI" id="CHEBI:30413"/>
    </ligand>
    <ligandPart>
        <name>Fe</name>
        <dbReference type="ChEBI" id="CHEBI:18248"/>
    </ligandPart>
</feature>
<accession>R7YLT1</accession>
<keyword evidence="6 7" id="KW-0349">Heme</keyword>
<keyword evidence="3 6" id="KW-0479">Metal-binding</keyword>
<dbReference type="PRINTS" id="PR00463">
    <property type="entry name" value="EP450I"/>
</dbReference>
<dbReference type="GO" id="GO:0005506">
    <property type="term" value="F:iron ion binding"/>
    <property type="evidence" value="ECO:0007669"/>
    <property type="project" value="InterPro"/>
</dbReference>
<dbReference type="PANTHER" id="PTHR24305:SF96">
    <property type="entry name" value="CYTOCHROME P450 MONOOXYGENASE STCB-RELATED"/>
    <property type="match status" value="1"/>
</dbReference>
<evidence type="ECO:0000256" key="3">
    <source>
        <dbReference type="ARBA" id="ARBA00022723"/>
    </source>
</evidence>
<feature type="transmembrane region" description="Helical" evidence="8">
    <location>
        <begin position="6"/>
        <end position="26"/>
    </location>
</feature>
<dbReference type="InterPro" id="IPR036396">
    <property type="entry name" value="Cyt_P450_sf"/>
</dbReference>
<evidence type="ECO:0000256" key="8">
    <source>
        <dbReference type="SAM" id="Phobius"/>
    </source>
</evidence>
<organism evidence="9 10">
    <name type="scientific">Coniosporium apollinis (strain CBS 100218)</name>
    <name type="common">Rock-inhabiting black yeast</name>
    <dbReference type="NCBI Taxonomy" id="1168221"/>
    <lineage>
        <taxon>Eukaryota</taxon>
        <taxon>Fungi</taxon>
        <taxon>Dikarya</taxon>
        <taxon>Ascomycota</taxon>
        <taxon>Pezizomycotina</taxon>
        <taxon>Dothideomycetes</taxon>
        <taxon>Dothideomycetes incertae sedis</taxon>
        <taxon>Coniosporium</taxon>
    </lineage>
</organism>
<evidence type="ECO:0000313" key="10">
    <source>
        <dbReference type="Proteomes" id="UP000016924"/>
    </source>
</evidence>
<dbReference type="eggNOG" id="KOG0158">
    <property type="taxonomic scope" value="Eukaryota"/>
</dbReference>
<dbReference type="AlphaFoldDB" id="R7YLT1"/>
<keyword evidence="5 6" id="KW-0408">Iron</keyword>
<evidence type="ECO:0000313" key="9">
    <source>
        <dbReference type="EMBL" id="EON62877.1"/>
    </source>
</evidence>
<dbReference type="OrthoDB" id="1470350at2759"/>
<dbReference type="STRING" id="1168221.R7YLT1"/>
<comment type="cofactor">
    <cofactor evidence="1 6">
        <name>heme</name>
        <dbReference type="ChEBI" id="CHEBI:30413"/>
    </cofactor>
</comment>
<dbReference type="InterPro" id="IPR001128">
    <property type="entry name" value="Cyt_P450"/>
</dbReference>
<dbReference type="Proteomes" id="UP000016924">
    <property type="component" value="Unassembled WGS sequence"/>
</dbReference>
<dbReference type="EMBL" id="JH767560">
    <property type="protein sequence ID" value="EON62877.1"/>
    <property type="molecule type" value="Genomic_DNA"/>
</dbReference>
<evidence type="ECO:0000256" key="7">
    <source>
        <dbReference type="RuleBase" id="RU000461"/>
    </source>
</evidence>
<sequence length="485" mass="54523">MAQIRYFHLTLFLSAVWFTYHVIRLARKAFTGPLSKIPGPLVCRFSNLPLKLATLQGRRVFFVDGLHHKYGTCVRISPEEFSIVDLPSTRAIHKVGGNYGKSLWYARFTGETDGVQSMFSIADSKEHSQRRKQFSNAFSERALLEFWEPLVEGRVKLAVQNIKEKAQTGGADVLAWFTFMATDVISELAFGRSFKTLEAGEKSPYLHDLEHAAIRDMLTEELSVIMKTICYLPIPALQHFLGSRQRLIEYGRSSLQRGKVQENDMTIFSKVFADNGVSANSLSDFEKIREAKSMIIAGTDTTAITLTYLVWAVLKHPEVQQKLVEEVKTLRPDFSSQDARKLRYLSMVTDEALRLYGAVPGGLPRTVPKGGRELGGYFFPEGTVVTTQAYTLHRDPSVFAQPLEFNPERWESPTKEMTDALLPFGAGSRICIGMHLAKMEMALAAATFFRECPTARLSSAMTDGMMELENYFLVAPKGHKCEVVM</sequence>
<dbReference type="PROSITE" id="PS00086">
    <property type="entry name" value="CYTOCHROME_P450"/>
    <property type="match status" value="1"/>
</dbReference>
<gene>
    <name evidence="9" type="ORF">W97_02102</name>
</gene>
<dbReference type="InterPro" id="IPR017972">
    <property type="entry name" value="Cyt_P450_CS"/>
</dbReference>
<dbReference type="GO" id="GO:0004497">
    <property type="term" value="F:monooxygenase activity"/>
    <property type="evidence" value="ECO:0007669"/>
    <property type="project" value="UniProtKB-KW"/>
</dbReference>
<proteinExistence type="inferred from homology"/>
<dbReference type="CDD" id="cd11059">
    <property type="entry name" value="CYP_fungal"/>
    <property type="match status" value="1"/>
</dbReference>
<dbReference type="InterPro" id="IPR050121">
    <property type="entry name" value="Cytochrome_P450_monoxygenase"/>
</dbReference>
<dbReference type="HOGENOM" id="CLU_001570_14_2_1"/>